<evidence type="ECO:0000313" key="1">
    <source>
        <dbReference type="EMBL" id="PSU24532.1"/>
    </source>
</evidence>
<dbReference type="Proteomes" id="UP000241618">
    <property type="component" value="Unassembled WGS sequence"/>
</dbReference>
<dbReference type="EMBL" id="PYMP01000016">
    <property type="protein sequence ID" value="PSU49596.1"/>
    <property type="molecule type" value="Genomic_DNA"/>
</dbReference>
<dbReference type="RefSeq" id="WP_107188994.1">
    <property type="nucleotide sequence ID" value="NZ_PYMO01000012.1"/>
</dbReference>
<dbReference type="Proteomes" id="UP000241405">
    <property type="component" value="Unassembled WGS sequence"/>
</dbReference>
<gene>
    <name evidence="2" type="ORF">C9J18_15365</name>
    <name evidence="1" type="ORF">CTM96_12885</name>
</gene>
<proteinExistence type="predicted"/>
<evidence type="ECO:0000313" key="3">
    <source>
        <dbReference type="Proteomes" id="UP000241405"/>
    </source>
</evidence>
<reference evidence="3 4" key="1">
    <citation type="submission" date="2018-03" db="EMBL/GenBank/DDBJ databases">
        <title>Whole genome sequencing of Histamine producing bacteria.</title>
        <authorList>
            <person name="Butler K."/>
        </authorList>
    </citation>
    <scope>NUCLEOTIDE SEQUENCE [LARGE SCALE GENOMIC DNA]</scope>
    <source>
        <strain evidence="2 4">FS-6.1</strain>
        <strain evidence="1 3">FS-6.2</strain>
    </source>
</reference>
<dbReference type="EMBL" id="PYMO01000012">
    <property type="protein sequence ID" value="PSU24532.1"/>
    <property type="molecule type" value="Genomic_DNA"/>
</dbReference>
<protein>
    <submittedName>
        <fullName evidence="2">Uncharacterized protein</fullName>
    </submittedName>
</protein>
<evidence type="ECO:0000313" key="4">
    <source>
        <dbReference type="Proteomes" id="UP000241618"/>
    </source>
</evidence>
<keyword evidence="3" id="KW-1185">Reference proteome</keyword>
<comment type="caution">
    <text evidence="2">The sequence shown here is derived from an EMBL/GenBank/DDBJ whole genome shotgun (WGS) entry which is preliminary data.</text>
</comment>
<accession>A0A2T3JKS3</accession>
<organism evidence="2 4">
    <name type="scientific">Photobacterium phosphoreum</name>
    <dbReference type="NCBI Taxonomy" id="659"/>
    <lineage>
        <taxon>Bacteria</taxon>
        <taxon>Pseudomonadati</taxon>
        <taxon>Pseudomonadota</taxon>
        <taxon>Gammaproteobacteria</taxon>
        <taxon>Vibrionales</taxon>
        <taxon>Vibrionaceae</taxon>
        <taxon>Photobacterium</taxon>
    </lineage>
</organism>
<name>A0A2T3JKS3_PHOPO</name>
<dbReference type="AlphaFoldDB" id="A0A2T3JKS3"/>
<evidence type="ECO:0000313" key="2">
    <source>
        <dbReference type="EMBL" id="PSU49596.1"/>
    </source>
</evidence>
<sequence>MFYASQHQLLNLQQNVNEIAVFERNLPNKMILHSTFVYMEEGYFQCLWEADTIDMVQQYISTTVGDECQSDYYNVDPMTTIA</sequence>